<dbReference type="OrthoDB" id="291792at2759"/>
<name>A0A2U1PSF1_ARTAN</name>
<dbReference type="Proteomes" id="UP000245207">
    <property type="component" value="Unassembled WGS sequence"/>
</dbReference>
<sequence length="144" mass="16074">MGAKREESVMVKATHLGGEVGNENENARSSDFYVLLFSAVQRPYLQHNGCCFCTAVRTLLLGKLLRHFLLTRKEGYKEVSNTVRTNASEQFRTATTARWRALLAGAIARSLMLLTGHKTRHTSLVVYIFLRAAVLASRCGIKTE</sequence>
<organism evidence="1 2">
    <name type="scientific">Artemisia annua</name>
    <name type="common">Sweet wormwood</name>
    <dbReference type="NCBI Taxonomy" id="35608"/>
    <lineage>
        <taxon>Eukaryota</taxon>
        <taxon>Viridiplantae</taxon>
        <taxon>Streptophyta</taxon>
        <taxon>Embryophyta</taxon>
        <taxon>Tracheophyta</taxon>
        <taxon>Spermatophyta</taxon>
        <taxon>Magnoliopsida</taxon>
        <taxon>eudicotyledons</taxon>
        <taxon>Gunneridae</taxon>
        <taxon>Pentapetalae</taxon>
        <taxon>asterids</taxon>
        <taxon>campanulids</taxon>
        <taxon>Asterales</taxon>
        <taxon>Asteraceae</taxon>
        <taxon>Asteroideae</taxon>
        <taxon>Anthemideae</taxon>
        <taxon>Artemisiinae</taxon>
        <taxon>Artemisia</taxon>
    </lineage>
</organism>
<gene>
    <name evidence="1" type="ORF">CTI12_AA118720</name>
</gene>
<evidence type="ECO:0000313" key="2">
    <source>
        <dbReference type="Proteomes" id="UP000245207"/>
    </source>
</evidence>
<dbReference type="STRING" id="35608.A0A2U1PSF1"/>
<proteinExistence type="predicted"/>
<accession>A0A2U1PSF1</accession>
<reference evidence="1 2" key="1">
    <citation type="journal article" date="2018" name="Mol. Plant">
        <title>The genome of Artemisia annua provides insight into the evolution of Asteraceae family and artemisinin biosynthesis.</title>
        <authorList>
            <person name="Shen Q."/>
            <person name="Zhang L."/>
            <person name="Liao Z."/>
            <person name="Wang S."/>
            <person name="Yan T."/>
            <person name="Shi P."/>
            <person name="Liu M."/>
            <person name="Fu X."/>
            <person name="Pan Q."/>
            <person name="Wang Y."/>
            <person name="Lv Z."/>
            <person name="Lu X."/>
            <person name="Zhang F."/>
            <person name="Jiang W."/>
            <person name="Ma Y."/>
            <person name="Chen M."/>
            <person name="Hao X."/>
            <person name="Li L."/>
            <person name="Tang Y."/>
            <person name="Lv G."/>
            <person name="Zhou Y."/>
            <person name="Sun X."/>
            <person name="Brodelius P.E."/>
            <person name="Rose J.K.C."/>
            <person name="Tang K."/>
        </authorList>
    </citation>
    <scope>NUCLEOTIDE SEQUENCE [LARGE SCALE GENOMIC DNA]</scope>
    <source>
        <strain evidence="2">cv. Huhao1</strain>
        <tissue evidence="1">Leaf</tissue>
    </source>
</reference>
<protein>
    <submittedName>
        <fullName evidence="1">Uncharacterized protein</fullName>
    </submittedName>
</protein>
<dbReference type="AlphaFoldDB" id="A0A2U1PSF1"/>
<evidence type="ECO:0000313" key="1">
    <source>
        <dbReference type="EMBL" id="PWA88637.1"/>
    </source>
</evidence>
<keyword evidence="2" id="KW-1185">Reference proteome</keyword>
<dbReference type="EMBL" id="PKPP01000794">
    <property type="protein sequence ID" value="PWA88637.1"/>
    <property type="molecule type" value="Genomic_DNA"/>
</dbReference>
<comment type="caution">
    <text evidence="1">The sequence shown here is derived from an EMBL/GenBank/DDBJ whole genome shotgun (WGS) entry which is preliminary data.</text>
</comment>